<dbReference type="GO" id="GO:0010945">
    <property type="term" value="F:coenzyme A diphosphatase activity"/>
    <property type="evidence" value="ECO:0007669"/>
    <property type="project" value="InterPro"/>
</dbReference>
<dbReference type="PANTHER" id="PTHR12992:SF11">
    <property type="entry name" value="MITOCHONDRIAL COENZYME A DIPHOSPHATASE NUDT8"/>
    <property type="match status" value="1"/>
</dbReference>
<accession>R7RSZ0</accession>
<dbReference type="InterPro" id="IPR045121">
    <property type="entry name" value="CoAse"/>
</dbReference>
<evidence type="ECO:0000256" key="3">
    <source>
        <dbReference type="ARBA" id="ARBA00022723"/>
    </source>
</evidence>
<dbReference type="PROSITE" id="PS00893">
    <property type="entry name" value="NUDIX_BOX"/>
    <property type="match status" value="1"/>
</dbReference>
<dbReference type="PRINTS" id="PR00502">
    <property type="entry name" value="NUDIXFAMILY"/>
</dbReference>
<keyword evidence="5" id="KW-0460">Magnesium</keyword>
<gene>
    <name evidence="9" type="ORF">TCEL_00449</name>
</gene>
<keyword evidence="6" id="KW-0464">Manganese</keyword>
<name>R7RSZ0_9CLOT</name>
<comment type="similarity">
    <text evidence="7">Belongs to the Nudix hydrolase family.</text>
</comment>
<reference evidence="9" key="1">
    <citation type="submission" date="2013-03" db="EMBL/GenBank/DDBJ databases">
        <title>Draft genome sequence of the hydrogen-ethanol-producing anaerobic alkalithermophilic Caloramator celere.</title>
        <authorList>
            <person name="Ciranna A."/>
            <person name="Larjo A."/>
            <person name="Kivisto A."/>
            <person name="Santala V."/>
            <person name="Roos C."/>
            <person name="Karp M."/>
        </authorList>
    </citation>
    <scope>NUCLEOTIDE SEQUENCE [LARGE SCALE GENOMIC DNA]</scope>
    <source>
        <strain evidence="9">DSM 8682</strain>
    </source>
</reference>
<keyword evidence="10" id="KW-1185">Reference proteome</keyword>
<dbReference type="InterPro" id="IPR020084">
    <property type="entry name" value="NUDIX_hydrolase_CS"/>
</dbReference>
<organism evidence="9 10">
    <name type="scientific">Thermobrachium celere DSM 8682</name>
    <dbReference type="NCBI Taxonomy" id="941824"/>
    <lineage>
        <taxon>Bacteria</taxon>
        <taxon>Bacillati</taxon>
        <taxon>Bacillota</taxon>
        <taxon>Clostridia</taxon>
        <taxon>Eubacteriales</taxon>
        <taxon>Clostridiaceae</taxon>
        <taxon>Thermobrachium</taxon>
    </lineage>
</organism>
<dbReference type="SUPFAM" id="SSF55811">
    <property type="entry name" value="Nudix"/>
    <property type="match status" value="1"/>
</dbReference>
<evidence type="ECO:0000256" key="6">
    <source>
        <dbReference type="ARBA" id="ARBA00023211"/>
    </source>
</evidence>
<dbReference type="InterPro" id="IPR015797">
    <property type="entry name" value="NUDIX_hydrolase-like_dom_sf"/>
</dbReference>
<dbReference type="OrthoDB" id="9802805at2"/>
<dbReference type="Proteomes" id="UP000014923">
    <property type="component" value="Unassembled WGS sequence"/>
</dbReference>
<evidence type="ECO:0000256" key="7">
    <source>
        <dbReference type="RuleBase" id="RU003476"/>
    </source>
</evidence>
<keyword evidence="3" id="KW-0479">Metal-binding</keyword>
<comment type="cofactor">
    <cofactor evidence="1">
        <name>Mn(2+)</name>
        <dbReference type="ChEBI" id="CHEBI:29035"/>
    </cofactor>
</comment>
<comment type="cofactor">
    <cofactor evidence="2">
        <name>Mg(2+)</name>
        <dbReference type="ChEBI" id="CHEBI:18420"/>
    </cofactor>
</comment>
<feature type="domain" description="Nudix hydrolase" evidence="8">
    <location>
        <begin position="24"/>
        <end position="154"/>
    </location>
</feature>
<dbReference type="HOGENOM" id="CLU_040940_5_2_9"/>
<comment type="caution">
    <text evidence="9">The sequence shown here is derived from an EMBL/GenBank/DDBJ whole genome shotgun (WGS) entry which is preliminary data.</text>
</comment>
<dbReference type="InterPro" id="IPR000086">
    <property type="entry name" value="NUDIX_hydrolase_dom"/>
</dbReference>
<sequence>MDINSIKGIFQNREIKIIGQDEEFKRYSVVIPLVYDNELKVLFEVRSKKLKFQPGDVSLPGGKIEEGEEPKEAAFREFMEEVGLKKDDFEYIGQFDTLVTYHGKIIYVFVVLVKKTDFVPSYDEVDELFFVPINFFKNTPPEMYYATINANFENDHKFTKIKPKLLTARSPIYFYEYGDKIIWGITAKIIYNFVKEIV</sequence>
<dbReference type="eggNOG" id="COG1051">
    <property type="taxonomic scope" value="Bacteria"/>
</dbReference>
<evidence type="ECO:0000259" key="8">
    <source>
        <dbReference type="PROSITE" id="PS51462"/>
    </source>
</evidence>
<dbReference type="InterPro" id="IPR020476">
    <property type="entry name" value="Nudix_hydrolase"/>
</dbReference>
<protein>
    <recommendedName>
        <fullName evidence="8">Nudix hydrolase domain-containing protein</fullName>
    </recommendedName>
</protein>
<dbReference type="AlphaFoldDB" id="R7RSZ0"/>
<evidence type="ECO:0000256" key="4">
    <source>
        <dbReference type="ARBA" id="ARBA00022801"/>
    </source>
</evidence>
<proteinExistence type="inferred from homology"/>
<dbReference type="RefSeq" id="WP_018662445.1">
    <property type="nucleotide sequence ID" value="NZ_HF952018.1"/>
</dbReference>
<dbReference type="GO" id="GO:0046872">
    <property type="term" value="F:metal ion binding"/>
    <property type="evidence" value="ECO:0007669"/>
    <property type="project" value="UniProtKB-KW"/>
</dbReference>
<dbReference type="CDD" id="cd03426">
    <property type="entry name" value="NUDIX_CoAse_Nudt7"/>
    <property type="match status" value="1"/>
</dbReference>
<evidence type="ECO:0000313" key="9">
    <source>
        <dbReference type="EMBL" id="CDF58403.1"/>
    </source>
</evidence>
<dbReference type="Pfam" id="PF00293">
    <property type="entry name" value="NUDIX"/>
    <property type="match status" value="1"/>
</dbReference>
<evidence type="ECO:0000256" key="1">
    <source>
        <dbReference type="ARBA" id="ARBA00001936"/>
    </source>
</evidence>
<keyword evidence="4 7" id="KW-0378">Hydrolase</keyword>
<dbReference type="PANTHER" id="PTHR12992">
    <property type="entry name" value="NUDIX HYDROLASE"/>
    <property type="match status" value="1"/>
</dbReference>
<evidence type="ECO:0000313" key="10">
    <source>
        <dbReference type="Proteomes" id="UP000014923"/>
    </source>
</evidence>
<dbReference type="Gene3D" id="3.90.79.10">
    <property type="entry name" value="Nucleoside Triphosphate Pyrophosphohydrolase"/>
    <property type="match status" value="1"/>
</dbReference>
<dbReference type="EMBL" id="CAVN010000097">
    <property type="protein sequence ID" value="CDF58403.1"/>
    <property type="molecule type" value="Genomic_DNA"/>
</dbReference>
<evidence type="ECO:0000256" key="5">
    <source>
        <dbReference type="ARBA" id="ARBA00022842"/>
    </source>
</evidence>
<dbReference type="PROSITE" id="PS51462">
    <property type="entry name" value="NUDIX"/>
    <property type="match status" value="1"/>
</dbReference>
<evidence type="ECO:0000256" key="2">
    <source>
        <dbReference type="ARBA" id="ARBA00001946"/>
    </source>
</evidence>